<dbReference type="InterPro" id="IPR011006">
    <property type="entry name" value="CheY-like_superfamily"/>
</dbReference>
<dbReference type="InterPro" id="IPR005467">
    <property type="entry name" value="His_kinase_dom"/>
</dbReference>
<dbReference type="SUPFAM" id="SSF52172">
    <property type="entry name" value="CheY-like"/>
    <property type="match status" value="1"/>
</dbReference>
<dbReference type="Pfam" id="PF01627">
    <property type="entry name" value="Hpt"/>
    <property type="match status" value="2"/>
</dbReference>
<dbReference type="FunFam" id="3.30.565.10:FF:000016">
    <property type="entry name" value="Chemotaxis protein CheA, putative"/>
    <property type="match status" value="1"/>
</dbReference>
<evidence type="ECO:0000256" key="1">
    <source>
        <dbReference type="ARBA" id="ARBA00000085"/>
    </source>
</evidence>
<evidence type="ECO:0000256" key="8">
    <source>
        <dbReference type="PROSITE-ProRule" id="PRU00169"/>
    </source>
</evidence>
<dbReference type="SMART" id="SM00073">
    <property type="entry name" value="HPT"/>
    <property type="match status" value="2"/>
</dbReference>
<dbReference type="Gene3D" id="3.40.50.2300">
    <property type="match status" value="1"/>
</dbReference>
<evidence type="ECO:0000259" key="11">
    <source>
        <dbReference type="PROSITE" id="PS50110"/>
    </source>
</evidence>
<feature type="domain" description="CheW-like" evidence="12">
    <location>
        <begin position="690"/>
        <end position="837"/>
    </location>
</feature>
<comment type="catalytic activity">
    <reaction evidence="1">
        <text>ATP + protein L-histidine = ADP + protein N-phospho-L-histidine.</text>
        <dbReference type="EC" id="2.7.13.3"/>
    </reaction>
</comment>
<feature type="compositionally biased region" description="Low complexity" evidence="9">
    <location>
        <begin position="361"/>
        <end position="370"/>
    </location>
</feature>
<dbReference type="GO" id="GO:0006935">
    <property type="term" value="P:chemotaxis"/>
    <property type="evidence" value="ECO:0007669"/>
    <property type="project" value="InterPro"/>
</dbReference>
<dbReference type="Pfam" id="PF02518">
    <property type="entry name" value="HATPase_c"/>
    <property type="match status" value="1"/>
</dbReference>
<evidence type="ECO:0000256" key="2">
    <source>
        <dbReference type="ARBA" id="ARBA00012438"/>
    </source>
</evidence>
<dbReference type="EC" id="2.7.13.3" evidence="2"/>
<dbReference type="Pfam" id="PF00072">
    <property type="entry name" value="Response_reg"/>
    <property type="match status" value="1"/>
</dbReference>
<dbReference type="InterPro" id="IPR037006">
    <property type="entry name" value="CheA-like_homodim_sf"/>
</dbReference>
<dbReference type="AlphaFoldDB" id="A0A1U7J2D7"/>
<feature type="domain" description="HPt" evidence="13">
    <location>
        <begin position="192"/>
        <end position="296"/>
    </location>
</feature>
<feature type="modified residue" description="4-aspartylphosphate" evidence="8">
    <location>
        <position position="911"/>
    </location>
</feature>
<dbReference type="InterPro" id="IPR051315">
    <property type="entry name" value="Bact_Chemotaxis_CheA"/>
</dbReference>
<dbReference type="InterPro" id="IPR036890">
    <property type="entry name" value="HATPase_C_sf"/>
</dbReference>
<feature type="modified residue" description="Phosphohistidine" evidence="7">
    <location>
        <position position="48"/>
    </location>
</feature>
<feature type="compositionally biased region" description="Pro residues" evidence="9">
    <location>
        <begin position="349"/>
        <end position="360"/>
    </location>
</feature>
<dbReference type="Pfam" id="PF01584">
    <property type="entry name" value="CheW"/>
    <property type="match status" value="1"/>
</dbReference>
<organism evidence="14 15">
    <name type="scientific">Phormidium tenue NIES-30</name>
    <dbReference type="NCBI Taxonomy" id="549789"/>
    <lineage>
        <taxon>Bacteria</taxon>
        <taxon>Bacillati</taxon>
        <taxon>Cyanobacteriota</taxon>
        <taxon>Cyanophyceae</taxon>
        <taxon>Oscillatoriophycideae</taxon>
        <taxon>Oscillatoriales</taxon>
        <taxon>Oscillatoriaceae</taxon>
        <taxon>Phormidium</taxon>
    </lineage>
</organism>
<dbReference type="SMART" id="SM01231">
    <property type="entry name" value="H-kinase_dim"/>
    <property type="match status" value="1"/>
</dbReference>
<dbReference type="PANTHER" id="PTHR43395">
    <property type="entry name" value="SENSOR HISTIDINE KINASE CHEA"/>
    <property type="match status" value="1"/>
</dbReference>
<evidence type="ECO:0000256" key="4">
    <source>
        <dbReference type="ARBA" id="ARBA00022679"/>
    </source>
</evidence>
<dbReference type="Gene3D" id="3.30.565.10">
    <property type="entry name" value="Histidine kinase-like ATPase, C-terminal domain"/>
    <property type="match status" value="1"/>
</dbReference>
<dbReference type="InterPro" id="IPR036061">
    <property type="entry name" value="CheW-like_dom_sf"/>
</dbReference>
<feature type="region of interest" description="Disordered" evidence="9">
    <location>
        <begin position="318"/>
        <end position="380"/>
    </location>
</feature>
<feature type="modified residue" description="Phosphohistidine" evidence="7">
    <location>
        <position position="239"/>
    </location>
</feature>
<dbReference type="InterPro" id="IPR008207">
    <property type="entry name" value="Sig_transdc_His_kin_Hpt_dom"/>
</dbReference>
<dbReference type="SUPFAM" id="SSF55874">
    <property type="entry name" value="ATPase domain of HSP90 chaperone/DNA topoisomerase II/histidine kinase"/>
    <property type="match status" value="1"/>
</dbReference>
<dbReference type="CDD" id="cd00088">
    <property type="entry name" value="HPT"/>
    <property type="match status" value="2"/>
</dbReference>
<dbReference type="InterPro" id="IPR003594">
    <property type="entry name" value="HATPase_dom"/>
</dbReference>
<evidence type="ECO:0000259" key="10">
    <source>
        <dbReference type="PROSITE" id="PS50109"/>
    </source>
</evidence>
<dbReference type="STRING" id="549789.NIES30_16475"/>
<evidence type="ECO:0000313" key="14">
    <source>
        <dbReference type="EMBL" id="OKH46305.1"/>
    </source>
</evidence>
<dbReference type="SMART" id="SM00260">
    <property type="entry name" value="CheW"/>
    <property type="match status" value="1"/>
</dbReference>
<comment type="caution">
    <text evidence="14">The sequence shown here is derived from an EMBL/GenBank/DDBJ whole genome shotgun (WGS) entry which is preliminary data.</text>
</comment>
<evidence type="ECO:0000313" key="15">
    <source>
        <dbReference type="Proteomes" id="UP000185557"/>
    </source>
</evidence>
<keyword evidence="3 8" id="KW-0597">Phosphoprotein</keyword>
<evidence type="ECO:0000256" key="5">
    <source>
        <dbReference type="ARBA" id="ARBA00022777"/>
    </source>
</evidence>
<dbReference type="EMBL" id="MRCG01000013">
    <property type="protein sequence ID" value="OKH46305.1"/>
    <property type="molecule type" value="Genomic_DNA"/>
</dbReference>
<feature type="domain" description="HPt" evidence="13">
    <location>
        <begin position="1"/>
        <end position="105"/>
    </location>
</feature>
<protein>
    <recommendedName>
        <fullName evidence="2">histidine kinase</fullName>
        <ecNumber evidence="2">2.7.13.3</ecNumber>
    </recommendedName>
</protein>
<dbReference type="PROSITE" id="PS50110">
    <property type="entry name" value="RESPONSE_REGULATORY"/>
    <property type="match status" value="1"/>
</dbReference>
<sequence length="979" mass="106731">MMIDDTELRDIFKTASEERLQALDDGLLHLENHPDDAATLEALMREAHSLKGDGNMLGVTDLGKVAHQIEHIFGAIGRGEQVLCADLFDRLAHGVAAMRQIVHAAVTGEAAQVKVFYVLAKLMGAEAALPAPVMALEVDDAIFDRAIAPISTNGVILDQAVLAQSLAVGEATHQNGRTPTDEPVAAPSLSDRYIADSELRDIFKTASQERLQALDDGLLHLEKHPDDAATLEALMREAHSLKGDGNMLGVTDLGKVAHHIEQILGDLLRGDAELSADLCDRLSHGLTAMNQLVHEATTGEPTDVNLFYVLADLMGASPSPQPASPTADTISAPPPIPDLLNHSLALLDPPAPIPSPPTPSPLHSTTPLPTHNSPDPDPITATDYRIETIRVPTQSLDALMTQSGELTVTKVRVAHRLAEIDAINNLWEEWSRDFLMSRFLLHDAQQGKPVWQQLDSFQNRTEQHLERFGTLVRQLGSALHADTTRLETITDSLEEGIRTLRLLPLSTLFNQFPRLVRDLARQQGKAVKLLIEGGDTRADKRILEEMKDPLLHMIHNAIDHGVESPAERLRQGKPEVATITLRGYRTSAGISIEVSDDGRGLDVESIKQAAVRRGLYRAEELELLTAAQIQGLILSPGFSSRTLVTEISGRGVGLDVLRTNVDRLRGNIDVESKPGEGCTLRIQLGTTLATAHILLVAAGGQTFALPAEFVETACLVQTSEIFTLEGHSAIRHGDRPLSVVWLADLLGLPRVDPKPRGRWQSDQGERPQQRHACIILQSGPDRLGLFVEALLDEQEVVLKPQSQLLKRVRYISGATILGTGDVCMVLNPQDLIAAVRHRGSSLALPEASQAETATPPEARRRCILLVEDSIATRTQEKRILESAGYEVVTAVDGLDGFNKLQTRSFDAVVSDVQMPNLDGLGLTQRIRQQREYSELPVVLVTTLASEDDRRRGAEAGANAYITKGSFTQDVLFETLNRLI</sequence>
<evidence type="ECO:0000256" key="7">
    <source>
        <dbReference type="PROSITE-ProRule" id="PRU00110"/>
    </source>
</evidence>
<feature type="domain" description="Response regulatory" evidence="11">
    <location>
        <begin position="862"/>
        <end position="978"/>
    </location>
</feature>
<evidence type="ECO:0000256" key="6">
    <source>
        <dbReference type="ARBA" id="ARBA00023012"/>
    </source>
</evidence>
<dbReference type="Gene3D" id="1.20.120.160">
    <property type="entry name" value="HPT domain"/>
    <property type="match status" value="2"/>
</dbReference>
<keyword evidence="15" id="KW-1185">Reference proteome</keyword>
<dbReference type="PROSITE" id="PS50851">
    <property type="entry name" value="CHEW"/>
    <property type="match status" value="1"/>
</dbReference>
<name>A0A1U7J2D7_9CYAN</name>
<dbReference type="SUPFAM" id="SSF47226">
    <property type="entry name" value="Histidine-containing phosphotransfer domain, HPT domain"/>
    <property type="match status" value="2"/>
</dbReference>
<dbReference type="InterPro" id="IPR001789">
    <property type="entry name" value="Sig_transdc_resp-reg_receiver"/>
</dbReference>
<keyword evidence="5" id="KW-0418">Kinase</keyword>
<dbReference type="OrthoDB" id="291966at2"/>
<gene>
    <name evidence="14" type="ORF">NIES30_16475</name>
</gene>
<accession>A0A1U7J2D7</accession>
<dbReference type="InterPro" id="IPR004358">
    <property type="entry name" value="Sig_transdc_His_kin-like_C"/>
</dbReference>
<dbReference type="PANTHER" id="PTHR43395:SF1">
    <property type="entry name" value="CHEMOTAXIS PROTEIN CHEA"/>
    <property type="match status" value="1"/>
</dbReference>
<dbReference type="SMART" id="SM00387">
    <property type="entry name" value="HATPase_c"/>
    <property type="match status" value="1"/>
</dbReference>
<dbReference type="PRINTS" id="PR00344">
    <property type="entry name" value="BCTRLSENSOR"/>
</dbReference>
<dbReference type="SMART" id="SM00448">
    <property type="entry name" value="REC"/>
    <property type="match status" value="1"/>
</dbReference>
<reference evidence="14 15" key="1">
    <citation type="submission" date="2016-11" db="EMBL/GenBank/DDBJ databases">
        <title>Draft Genome Sequences of Nine Cyanobacterial Strains from Diverse Habitats.</title>
        <authorList>
            <person name="Zhu T."/>
            <person name="Hou S."/>
            <person name="Lu X."/>
            <person name="Hess W.R."/>
        </authorList>
    </citation>
    <scope>NUCLEOTIDE SEQUENCE [LARGE SCALE GENOMIC DNA]</scope>
    <source>
        <strain evidence="14 15">NIES-30</strain>
    </source>
</reference>
<evidence type="ECO:0000259" key="13">
    <source>
        <dbReference type="PROSITE" id="PS50894"/>
    </source>
</evidence>
<feature type="domain" description="Histidine kinase" evidence="10">
    <location>
        <begin position="473"/>
        <end position="688"/>
    </location>
</feature>
<dbReference type="InterPro" id="IPR004105">
    <property type="entry name" value="CheA-like_dim"/>
</dbReference>
<keyword evidence="6" id="KW-0902">Two-component regulatory system</keyword>
<dbReference type="InterPro" id="IPR002545">
    <property type="entry name" value="CheW-lke_dom"/>
</dbReference>
<dbReference type="PROSITE" id="PS50894">
    <property type="entry name" value="HPT"/>
    <property type="match status" value="2"/>
</dbReference>
<evidence type="ECO:0000256" key="3">
    <source>
        <dbReference type="ARBA" id="ARBA00022553"/>
    </source>
</evidence>
<evidence type="ECO:0000259" key="12">
    <source>
        <dbReference type="PROSITE" id="PS50851"/>
    </source>
</evidence>
<dbReference type="PROSITE" id="PS50109">
    <property type="entry name" value="HIS_KIN"/>
    <property type="match status" value="1"/>
</dbReference>
<evidence type="ECO:0000256" key="9">
    <source>
        <dbReference type="SAM" id="MobiDB-lite"/>
    </source>
</evidence>
<dbReference type="SUPFAM" id="SSF50341">
    <property type="entry name" value="CheW-like"/>
    <property type="match status" value="1"/>
</dbReference>
<proteinExistence type="predicted"/>
<dbReference type="GO" id="GO:0000155">
    <property type="term" value="F:phosphorelay sensor kinase activity"/>
    <property type="evidence" value="ECO:0007669"/>
    <property type="project" value="InterPro"/>
</dbReference>
<dbReference type="Gene3D" id="1.10.287.560">
    <property type="entry name" value="Histidine kinase CheA-like, homodimeric domain"/>
    <property type="match status" value="1"/>
</dbReference>
<dbReference type="Proteomes" id="UP000185557">
    <property type="component" value="Unassembled WGS sequence"/>
</dbReference>
<dbReference type="Gene3D" id="2.30.30.40">
    <property type="entry name" value="SH3 Domains"/>
    <property type="match status" value="1"/>
</dbReference>
<keyword evidence="4" id="KW-0808">Transferase</keyword>
<dbReference type="InterPro" id="IPR036641">
    <property type="entry name" value="HPT_dom_sf"/>
</dbReference>
<dbReference type="GO" id="GO:0005737">
    <property type="term" value="C:cytoplasm"/>
    <property type="evidence" value="ECO:0007669"/>
    <property type="project" value="InterPro"/>
</dbReference>